<keyword evidence="7 10" id="KW-0067">ATP-binding</keyword>
<dbReference type="Gene3D" id="3.40.50.300">
    <property type="entry name" value="P-loop containing nucleotide triphosphate hydrolases"/>
    <property type="match status" value="1"/>
</dbReference>
<dbReference type="HAMAP" id="MF_00185">
    <property type="entry name" value="IPP_trans"/>
    <property type="match status" value="1"/>
</dbReference>
<name>Q0FQ14_SALBH</name>
<gene>
    <name evidence="10" type="primary">miaA</name>
    <name evidence="14" type="ORF">R2601_25121</name>
</gene>
<accession>Q0FQ14</accession>
<evidence type="ECO:0000256" key="2">
    <source>
        <dbReference type="ARBA" id="ARBA00003213"/>
    </source>
</evidence>
<evidence type="ECO:0000313" key="14">
    <source>
        <dbReference type="EMBL" id="EAU46240.1"/>
    </source>
</evidence>
<comment type="subunit">
    <text evidence="10">Monomer.</text>
</comment>
<dbReference type="RefSeq" id="WP_007800551.1">
    <property type="nucleotide sequence ID" value="NZ_DS022276.1"/>
</dbReference>
<comment type="catalytic activity">
    <reaction evidence="9 10 11">
        <text>adenosine(37) in tRNA + dimethylallyl diphosphate = N(6)-dimethylallyladenosine(37) in tRNA + diphosphate</text>
        <dbReference type="Rhea" id="RHEA:26482"/>
        <dbReference type="Rhea" id="RHEA-COMP:10162"/>
        <dbReference type="Rhea" id="RHEA-COMP:10375"/>
        <dbReference type="ChEBI" id="CHEBI:33019"/>
        <dbReference type="ChEBI" id="CHEBI:57623"/>
        <dbReference type="ChEBI" id="CHEBI:74411"/>
        <dbReference type="ChEBI" id="CHEBI:74415"/>
        <dbReference type="EC" id="2.5.1.75"/>
    </reaction>
</comment>
<feature type="binding site" evidence="10">
    <location>
        <begin position="28"/>
        <end position="33"/>
    </location>
    <ligand>
        <name>substrate</name>
    </ligand>
</feature>
<dbReference type="GO" id="GO:0052381">
    <property type="term" value="F:tRNA dimethylallyltransferase activity"/>
    <property type="evidence" value="ECO:0007669"/>
    <property type="project" value="UniProtKB-UniRule"/>
</dbReference>
<dbReference type="InterPro" id="IPR039657">
    <property type="entry name" value="Dimethylallyltransferase"/>
</dbReference>
<dbReference type="Proteomes" id="UP000006230">
    <property type="component" value="Unassembled WGS sequence"/>
</dbReference>
<comment type="similarity">
    <text evidence="3 10 13">Belongs to the IPP transferase family.</text>
</comment>
<dbReference type="InterPro" id="IPR018022">
    <property type="entry name" value="IPT"/>
</dbReference>
<dbReference type="AlphaFoldDB" id="Q0FQ14"/>
<comment type="function">
    <text evidence="2 10 12">Catalyzes the transfer of a dimethylallyl group onto the adenine at position 37 in tRNAs that read codons beginning with uridine, leading to the formation of N6-(dimethylallyl)adenosine (i(6)A).</text>
</comment>
<dbReference type="InterPro" id="IPR027417">
    <property type="entry name" value="P-loop_NTPase"/>
</dbReference>
<dbReference type="OrthoDB" id="9776390at2"/>
<dbReference type="GO" id="GO:0006400">
    <property type="term" value="P:tRNA modification"/>
    <property type="evidence" value="ECO:0007669"/>
    <property type="project" value="TreeGrafter"/>
</dbReference>
<evidence type="ECO:0000256" key="3">
    <source>
        <dbReference type="ARBA" id="ARBA00005842"/>
    </source>
</evidence>
<evidence type="ECO:0000256" key="10">
    <source>
        <dbReference type="HAMAP-Rule" id="MF_00185"/>
    </source>
</evidence>
<protein>
    <recommendedName>
        <fullName evidence="10">tRNA dimethylallyltransferase</fullName>
        <ecNumber evidence="10">2.5.1.75</ecNumber>
    </recommendedName>
    <alternativeName>
        <fullName evidence="10">Dimethylallyl diphosphate:tRNA dimethylallyltransferase</fullName>
        <shortName evidence="10">DMAPP:tRNA dimethylallyltransferase</shortName>
        <shortName evidence="10">DMATase</shortName>
    </alternativeName>
    <alternativeName>
        <fullName evidence="10">Isopentenyl-diphosphate:tRNA isopentenyltransferase</fullName>
        <shortName evidence="10">IPP transferase</shortName>
        <shortName evidence="10">IPPT</shortName>
        <shortName evidence="10">IPTase</shortName>
    </alternativeName>
</protein>
<keyword evidence="5 10" id="KW-0819">tRNA processing</keyword>
<evidence type="ECO:0000256" key="1">
    <source>
        <dbReference type="ARBA" id="ARBA00001946"/>
    </source>
</evidence>
<feature type="site" description="Interaction with substrate tRNA" evidence="10">
    <location>
        <position position="135"/>
    </location>
</feature>
<dbReference type="HOGENOM" id="CLU_032616_0_1_5"/>
<dbReference type="STRING" id="314265.R2601_25121"/>
<evidence type="ECO:0000256" key="12">
    <source>
        <dbReference type="RuleBase" id="RU003784"/>
    </source>
</evidence>
<keyword evidence="6 10" id="KW-0547">Nucleotide-binding</keyword>
<dbReference type="SUPFAM" id="SSF52540">
    <property type="entry name" value="P-loop containing nucleoside triphosphate hydrolases"/>
    <property type="match status" value="1"/>
</dbReference>
<reference evidence="14 15" key="1">
    <citation type="journal article" date="2010" name="J. Bacteriol.">
        <title>Genome sequences of Pelagibaca bermudensis HTCC2601T and Maritimibacter alkaliphilus HTCC2654T, the type strains of two marine Roseobacter genera.</title>
        <authorList>
            <person name="Thrash J.C."/>
            <person name="Cho J.C."/>
            <person name="Ferriera S."/>
            <person name="Johnson J."/>
            <person name="Vergin K.L."/>
            <person name="Giovannoni S.J."/>
        </authorList>
    </citation>
    <scope>NUCLEOTIDE SEQUENCE [LARGE SCALE GENOMIC DNA]</scope>
    <source>
        <strain evidence="15">DSM 26914 / JCM 13377 / KCTC 12554 / HTCC2601</strain>
    </source>
</reference>
<sequence>MVSEAGLADRLARLAPDPERPVLIAGPTASGKSALALEIAARQGGVIVNADAIQVFSDWRVLTARPSLEEEAQAPHRLYGHIPGAQAYSVGEWLRDLAPILGGAERPIIVGGTGLYFTALTEGLAEIPATPPEIRAEAMARLAAGALAAMVAELDPETRARIDTMNPMRVQRAWEVLRATGRGLADWQDETPAPMLPLERCQPILFDAPKDWLTPRIESRFDKMIREGALIEARANLATWSPDLPSAKAIGAAELMAHLRGEISLGEAAHRATVLTRQFAKRQRSWFRARMRDWPQIAPAGAGA</sequence>
<dbReference type="EC" id="2.5.1.75" evidence="10"/>
<comment type="caution">
    <text evidence="10">Lacks conserved residue(s) required for the propagation of feature annotation.</text>
</comment>
<feature type="binding site" evidence="10">
    <location>
        <begin position="26"/>
        <end position="33"/>
    </location>
    <ligand>
        <name>ATP</name>
        <dbReference type="ChEBI" id="CHEBI:30616"/>
    </ligand>
</feature>
<dbReference type="GO" id="GO:0005524">
    <property type="term" value="F:ATP binding"/>
    <property type="evidence" value="ECO:0007669"/>
    <property type="project" value="UniProtKB-UniRule"/>
</dbReference>
<evidence type="ECO:0000256" key="11">
    <source>
        <dbReference type="RuleBase" id="RU003783"/>
    </source>
</evidence>
<comment type="cofactor">
    <cofactor evidence="1 10">
        <name>Mg(2+)</name>
        <dbReference type="ChEBI" id="CHEBI:18420"/>
    </cofactor>
</comment>
<evidence type="ECO:0000256" key="6">
    <source>
        <dbReference type="ARBA" id="ARBA00022741"/>
    </source>
</evidence>
<evidence type="ECO:0000313" key="15">
    <source>
        <dbReference type="Proteomes" id="UP000006230"/>
    </source>
</evidence>
<dbReference type="NCBIfam" id="TIGR00174">
    <property type="entry name" value="miaA"/>
    <property type="match status" value="1"/>
</dbReference>
<evidence type="ECO:0000256" key="4">
    <source>
        <dbReference type="ARBA" id="ARBA00022679"/>
    </source>
</evidence>
<evidence type="ECO:0000256" key="9">
    <source>
        <dbReference type="ARBA" id="ARBA00049563"/>
    </source>
</evidence>
<evidence type="ECO:0000256" key="8">
    <source>
        <dbReference type="ARBA" id="ARBA00022842"/>
    </source>
</evidence>
<feature type="site" description="Interaction with substrate tRNA" evidence="10">
    <location>
        <position position="113"/>
    </location>
</feature>
<evidence type="ECO:0000256" key="7">
    <source>
        <dbReference type="ARBA" id="ARBA00022840"/>
    </source>
</evidence>
<comment type="caution">
    <text evidence="14">The sequence shown here is derived from an EMBL/GenBank/DDBJ whole genome shotgun (WGS) entry which is preliminary data.</text>
</comment>
<dbReference type="Pfam" id="PF01715">
    <property type="entry name" value="IPPT"/>
    <property type="match status" value="1"/>
</dbReference>
<evidence type="ECO:0000256" key="13">
    <source>
        <dbReference type="RuleBase" id="RU003785"/>
    </source>
</evidence>
<keyword evidence="4 10" id="KW-0808">Transferase</keyword>
<evidence type="ECO:0000256" key="5">
    <source>
        <dbReference type="ARBA" id="ARBA00022694"/>
    </source>
</evidence>
<dbReference type="PANTHER" id="PTHR11088">
    <property type="entry name" value="TRNA DIMETHYLALLYLTRANSFERASE"/>
    <property type="match status" value="1"/>
</dbReference>
<proteinExistence type="inferred from homology"/>
<dbReference type="PANTHER" id="PTHR11088:SF60">
    <property type="entry name" value="TRNA DIMETHYLALLYLTRANSFERASE"/>
    <property type="match status" value="1"/>
</dbReference>
<dbReference type="Gene3D" id="1.10.20.140">
    <property type="match status" value="1"/>
</dbReference>
<dbReference type="EMBL" id="AATQ01000016">
    <property type="protein sequence ID" value="EAU46240.1"/>
    <property type="molecule type" value="Genomic_DNA"/>
</dbReference>
<keyword evidence="8 10" id="KW-0460">Magnesium</keyword>
<dbReference type="eggNOG" id="COG0324">
    <property type="taxonomic scope" value="Bacteria"/>
</dbReference>
<keyword evidence="15" id="KW-1185">Reference proteome</keyword>
<organism evidence="14 15">
    <name type="scientific">Salipiger bermudensis (strain DSM 26914 / JCM 13377 / KCTC 12554 / HTCC2601)</name>
    <name type="common">Pelagibaca bermudensis</name>
    <dbReference type="NCBI Taxonomy" id="314265"/>
    <lineage>
        <taxon>Bacteria</taxon>
        <taxon>Pseudomonadati</taxon>
        <taxon>Pseudomonadota</taxon>
        <taxon>Alphaproteobacteria</taxon>
        <taxon>Rhodobacterales</taxon>
        <taxon>Roseobacteraceae</taxon>
        <taxon>Salipiger</taxon>
    </lineage>
</organism>